<dbReference type="InterPro" id="IPR043129">
    <property type="entry name" value="ATPase_NBD"/>
</dbReference>
<dbReference type="CDD" id="cd24134">
    <property type="entry name" value="ASKHA_NBD_OSGEPL1_QRI7_euk"/>
    <property type="match status" value="1"/>
</dbReference>
<evidence type="ECO:0000256" key="3">
    <source>
        <dbReference type="ARBA" id="ARBA00022694"/>
    </source>
</evidence>
<proteinExistence type="predicted"/>
<dbReference type="Gene3D" id="3.30.420.40">
    <property type="match status" value="2"/>
</dbReference>
<comment type="catalytic activity">
    <reaction evidence="6">
        <text>L-threonylcarbamoyladenylate + adenosine(37) in tRNA = N(6)-L-threonylcarbamoyladenosine(37) in tRNA + AMP + H(+)</text>
        <dbReference type="Rhea" id="RHEA:37059"/>
        <dbReference type="Rhea" id="RHEA-COMP:10162"/>
        <dbReference type="Rhea" id="RHEA-COMP:10163"/>
        <dbReference type="ChEBI" id="CHEBI:15378"/>
        <dbReference type="ChEBI" id="CHEBI:73682"/>
        <dbReference type="ChEBI" id="CHEBI:74411"/>
        <dbReference type="ChEBI" id="CHEBI:74418"/>
        <dbReference type="ChEBI" id="CHEBI:456215"/>
        <dbReference type="EC" id="2.3.1.234"/>
    </reaction>
</comment>
<sequence>MTKLGGVLQPVAKQLHKQHIGGIVTKALQDADVELKDLDAIAVTVKPGLVMPLNVGVEHAKELVRKSSKPMIPIHHMEAHALTARMLERIDFPFLVFLVSGGHCLLAVAKSVDQFLLLGRGIDGSPGEAFDKTARSLRLKNLPQCEGLSGGASVELMAKNGNPHAFEFPTQQRSRKCDFSMSGLKEFARQIIEKEERRQGLLAGDVLSNAADICASFQFGLLQHFIKKLQRAFLFCELKNLLPEQNRVLVMSGGVASNSYLKQNLEKVCNIYNCRMVCPPPRLCTDNGAMIAWLVTSRESL</sequence>
<feature type="domain" description="Gcp-like" evidence="7">
    <location>
        <begin position="2"/>
        <end position="293"/>
    </location>
</feature>
<dbReference type="Proteomes" id="UP001217089">
    <property type="component" value="Unassembled WGS sequence"/>
</dbReference>
<dbReference type="InterPro" id="IPR017861">
    <property type="entry name" value="KAE1/TsaD"/>
</dbReference>
<gene>
    <name evidence="8" type="ORF">KUTeg_010658</name>
</gene>
<keyword evidence="5" id="KW-0012">Acyltransferase</keyword>
<dbReference type="Pfam" id="PF00814">
    <property type="entry name" value="TsaD"/>
    <property type="match status" value="1"/>
</dbReference>
<dbReference type="EC" id="2.3.1.234" evidence="1"/>
<dbReference type="SUPFAM" id="SSF53067">
    <property type="entry name" value="Actin-like ATPase domain"/>
    <property type="match status" value="1"/>
</dbReference>
<evidence type="ECO:0000256" key="4">
    <source>
        <dbReference type="ARBA" id="ARBA00022723"/>
    </source>
</evidence>
<keyword evidence="9" id="KW-1185">Reference proteome</keyword>
<dbReference type="PRINTS" id="PR00789">
    <property type="entry name" value="OSIALOPTASE"/>
</dbReference>
<dbReference type="InterPro" id="IPR000905">
    <property type="entry name" value="Gcp-like_dom"/>
</dbReference>
<name>A0ABQ9F875_TEGGR</name>
<reference evidence="8 9" key="1">
    <citation type="submission" date="2022-12" db="EMBL/GenBank/DDBJ databases">
        <title>Chromosome-level genome of Tegillarca granosa.</title>
        <authorList>
            <person name="Kim J."/>
        </authorList>
    </citation>
    <scope>NUCLEOTIDE SEQUENCE [LARGE SCALE GENOMIC DNA]</scope>
    <source>
        <strain evidence="8">Teg-2019</strain>
        <tissue evidence="8">Adductor muscle</tissue>
    </source>
</reference>
<accession>A0ABQ9F875</accession>
<dbReference type="EMBL" id="JARBDR010000491">
    <property type="protein sequence ID" value="KAJ8311790.1"/>
    <property type="molecule type" value="Genomic_DNA"/>
</dbReference>
<evidence type="ECO:0000259" key="7">
    <source>
        <dbReference type="Pfam" id="PF00814"/>
    </source>
</evidence>
<evidence type="ECO:0000256" key="6">
    <source>
        <dbReference type="ARBA" id="ARBA00048117"/>
    </source>
</evidence>
<dbReference type="PANTHER" id="PTHR11735:SF6">
    <property type="entry name" value="TRNA N6-ADENOSINE THREONYLCARBAMOYLTRANSFERASE, MITOCHONDRIAL"/>
    <property type="match status" value="1"/>
</dbReference>
<evidence type="ECO:0000256" key="5">
    <source>
        <dbReference type="ARBA" id="ARBA00023315"/>
    </source>
</evidence>
<evidence type="ECO:0000256" key="2">
    <source>
        <dbReference type="ARBA" id="ARBA00022679"/>
    </source>
</evidence>
<comment type="caution">
    <text evidence="8">The sequence shown here is derived from an EMBL/GenBank/DDBJ whole genome shotgun (WGS) entry which is preliminary data.</text>
</comment>
<evidence type="ECO:0000313" key="9">
    <source>
        <dbReference type="Proteomes" id="UP001217089"/>
    </source>
</evidence>
<keyword evidence="4" id="KW-0479">Metal-binding</keyword>
<keyword evidence="2" id="KW-0808">Transferase</keyword>
<evidence type="ECO:0000256" key="1">
    <source>
        <dbReference type="ARBA" id="ARBA00012156"/>
    </source>
</evidence>
<organism evidence="8 9">
    <name type="scientific">Tegillarca granosa</name>
    <name type="common">Malaysian cockle</name>
    <name type="synonym">Anadara granosa</name>
    <dbReference type="NCBI Taxonomy" id="220873"/>
    <lineage>
        <taxon>Eukaryota</taxon>
        <taxon>Metazoa</taxon>
        <taxon>Spiralia</taxon>
        <taxon>Lophotrochozoa</taxon>
        <taxon>Mollusca</taxon>
        <taxon>Bivalvia</taxon>
        <taxon>Autobranchia</taxon>
        <taxon>Pteriomorphia</taxon>
        <taxon>Arcoida</taxon>
        <taxon>Arcoidea</taxon>
        <taxon>Arcidae</taxon>
        <taxon>Tegillarca</taxon>
    </lineage>
</organism>
<keyword evidence="3" id="KW-0819">tRNA processing</keyword>
<dbReference type="PANTHER" id="PTHR11735">
    <property type="entry name" value="TRNA N6-ADENOSINE THREONYLCARBAMOYLTRANSFERASE"/>
    <property type="match status" value="1"/>
</dbReference>
<dbReference type="NCBIfam" id="TIGR00329">
    <property type="entry name" value="gcp_kae1"/>
    <property type="match status" value="1"/>
</dbReference>
<evidence type="ECO:0000313" key="8">
    <source>
        <dbReference type="EMBL" id="KAJ8311790.1"/>
    </source>
</evidence>
<protein>
    <recommendedName>
        <fullName evidence="1">N(6)-L-threonylcarbamoyladenine synthase</fullName>
        <ecNumber evidence="1">2.3.1.234</ecNumber>
    </recommendedName>
</protein>